<dbReference type="Gene3D" id="1.10.30.10">
    <property type="entry name" value="High mobility group box domain"/>
    <property type="match status" value="1"/>
</dbReference>
<dbReference type="EMBL" id="LWDD02001041">
    <property type="protein sequence ID" value="KAE8253230.1"/>
    <property type="molecule type" value="Genomic_DNA"/>
</dbReference>
<comment type="caution">
    <text evidence="4">The sequence shown here is derived from an EMBL/GenBank/DDBJ whole genome shotgun (WGS) entry which is preliminary data.</text>
</comment>
<reference evidence="4" key="2">
    <citation type="journal article" date="2019" name="IMA Fungus">
        <title>Genome sequencing and comparison of five Tilletia species to identify candidate genes for the detection of regulated species infecting wheat.</title>
        <authorList>
            <person name="Nguyen H.D.T."/>
            <person name="Sultana T."/>
            <person name="Kesanakurti P."/>
            <person name="Hambleton S."/>
        </authorList>
    </citation>
    <scope>NUCLEOTIDE SEQUENCE</scope>
    <source>
        <strain evidence="4">DAOMC 238032</strain>
    </source>
</reference>
<dbReference type="PROSITE" id="PS50118">
    <property type="entry name" value="HMG_BOX_2"/>
    <property type="match status" value="1"/>
</dbReference>
<gene>
    <name evidence="4" type="ORF">A4X03_0g5952</name>
</gene>
<organism evidence="4 5">
    <name type="scientific">Tilletia caries</name>
    <name type="common">wheat bunt fungus</name>
    <dbReference type="NCBI Taxonomy" id="13290"/>
    <lineage>
        <taxon>Eukaryota</taxon>
        <taxon>Fungi</taxon>
        <taxon>Dikarya</taxon>
        <taxon>Basidiomycota</taxon>
        <taxon>Ustilaginomycotina</taxon>
        <taxon>Exobasidiomycetes</taxon>
        <taxon>Tilletiales</taxon>
        <taxon>Tilletiaceae</taxon>
        <taxon>Tilletia</taxon>
    </lineage>
</organism>
<dbReference type="Proteomes" id="UP000077671">
    <property type="component" value="Unassembled WGS sequence"/>
</dbReference>
<feature type="region of interest" description="Disordered" evidence="3">
    <location>
        <begin position="350"/>
        <end position="375"/>
    </location>
</feature>
<evidence type="ECO:0000256" key="1">
    <source>
        <dbReference type="ARBA" id="ARBA00023125"/>
    </source>
</evidence>
<evidence type="ECO:0000256" key="2">
    <source>
        <dbReference type="ARBA" id="ARBA00023163"/>
    </source>
</evidence>
<protein>
    <submittedName>
        <fullName evidence="4">Uncharacterized protein</fullName>
    </submittedName>
</protein>
<reference evidence="4" key="1">
    <citation type="submission" date="2016-04" db="EMBL/GenBank/DDBJ databases">
        <authorList>
            <person name="Nguyen H.D."/>
            <person name="Kesanakurti P."/>
            <person name="Cullis J."/>
            <person name="Levesque C.A."/>
            <person name="Hambleton S."/>
        </authorList>
    </citation>
    <scope>NUCLEOTIDE SEQUENCE</scope>
    <source>
        <strain evidence="4">DAOMC 238032</strain>
    </source>
</reference>
<keyword evidence="1" id="KW-0238">DNA-binding</keyword>
<dbReference type="GO" id="GO:0001228">
    <property type="term" value="F:DNA-binding transcription activator activity, RNA polymerase II-specific"/>
    <property type="evidence" value="ECO:0007669"/>
    <property type="project" value="TreeGrafter"/>
</dbReference>
<evidence type="ECO:0000256" key="3">
    <source>
        <dbReference type="SAM" id="MobiDB-lite"/>
    </source>
</evidence>
<name>A0A177ULA0_9BASI</name>
<keyword evidence="2" id="KW-0804">Transcription</keyword>
<dbReference type="SMART" id="SM00398">
    <property type="entry name" value="HMG"/>
    <property type="match status" value="1"/>
</dbReference>
<dbReference type="AlphaFoldDB" id="A0A177ULA0"/>
<evidence type="ECO:0000313" key="4">
    <source>
        <dbReference type="EMBL" id="KAE8253230.1"/>
    </source>
</evidence>
<dbReference type="GO" id="GO:0005634">
    <property type="term" value="C:nucleus"/>
    <property type="evidence" value="ECO:0007669"/>
    <property type="project" value="UniProtKB-UniRule"/>
</dbReference>
<feature type="compositionally biased region" description="Low complexity" evidence="3">
    <location>
        <begin position="29"/>
        <end position="45"/>
    </location>
</feature>
<dbReference type="SUPFAM" id="SSF47095">
    <property type="entry name" value="HMG-box"/>
    <property type="match status" value="1"/>
</dbReference>
<dbReference type="InterPro" id="IPR050140">
    <property type="entry name" value="SRY-related_HMG-box_TF-like"/>
</dbReference>
<feature type="region of interest" description="Disordered" evidence="3">
    <location>
        <begin position="25"/>
        <end position="55"/>
    </location>
</feature>
<dbReference type="PANTHER" id="PTHR10270">
    <property type="entry name" value="SOX TRANSCRIPTION FACTOR"/>
    <property type="match status" value="1"/>
</dbReference>
<proteinExistence type="predicted"/>
<dbReference type="InterPro" id="IPR009071">
    <property type="entry name" value="HMG_box_dom"/>
</dbReference>
<evidence type="ECO:0000313" key="5">
    <source>
        <dbReference type="Proteomes" id="UP000077671"/>
    </source>
</evidence>
<dbReference type="CDD" id="cd01389">
    <property type="entry name" value="HMG-box_ROX1-like"/>
    <property type="match status" value="1"/>
</dbReference>
<dbReference type="GO" id="GO:0030154">
    <property type="term" value="P:cell differentiation"/>
    <property type="evidence" value="ECO:0007669"/>
    <property type="project" value="TreeGrafter"/>
</dbReference>
<dbReference type="InterPro" id="IPR036910">
    <property type="entry name" value="HMG_box_dom_sf"/>
</dbReference>
<accession>A0A177ULA0</accession>
<sequence>MSSTHPPPRPPNSWILYRAAKSRELAKGSSRSSLTLSPSTGSGSPQRPGKGGLTRMLARMWKEEPLSVRRWFEDLAEQKKLEHTERYPGYKYKPRRKEIRREPDSTGLDPSVHGHISAEAEVVERGITSAEGGQYAPERLSTTEAGPFHTQQDSHFAYQHINGAAAAISSGSFTTPVSLHTSAPHANLAVADSRAYSEHPAVHHQAPSEGIVYSNVSEHTGLYQRFCHEPSQLLPFELPHHYGHFSTSSATNSVAPVIAQGAEGKFTQEVRARHPVAAVAPLTGVPSPGAASAIRVAETRAAPSAAAESTMIMPGAALTIDGFRPSYYSETLGSYDWNMTRAFLQNSYVQHTSPHASSRHGASEKSPTNTTTTTTNITATASHALDLPLSPRFMTQPHRLKFGYEVSSLPPYPGA</sequence>
<dbReference type="PANTHER" id="PTHR10270:SF161">
    <property type="entry name" value="SEX-DETERMINING REGION Y PROTEIN"/>
    <property type="match status" value="1"/>
</dbReference>
<dbReference type="GO" id="GO:0000978">
    <property type="term" value="F:RNA polymerase II cis-regulatory region sequence-specific DNA binding"/>
    <property type="evidence" value="ECO:0007669"/>
    <property type="project" value="TreeGrafter"/>
</dbReference>